<feature type="transmembrane region" description="Helical" evidence="6">
    <location>
        <begin position="195"/>
        <end position="217"/>
    </location>
</feature>
<evidence type="ECO:0000313" key="9">
    <source>
        <dbReference type="Proteomes" id="UP000245765"/>
    </source>
</evidence>
<feature type="domain" description="Copper resistance protein D" evidence="7">
    <location>
        <begin position="188"/>
        <end position="286"/>
    </location>
</feature>
<name>A0A317F4P7_9PROT</name>
<dbReference type="OrthoDB" id="8479361at2"/>
<feature type="transmembrane region" description="Helical" evidence="6">
    <location>
        <begin position="153"/>
        <end position="175"/>
    </location>
</feature>
<accession>A0A317F4P7</accession>
<dbReference type="PANTHER" id="PTHR34820:SF4">
    <property type="entry name" value="INNER MEMBRANE PROTEIN YEBZ"/>
    <property type="match status" value="1"/>
</dbReference>
<dbReference type="EMBL" id="QGNA01000008">
    <property type="protein sequence ID" value="PWS34130.1"/>
    <property type="molecule type" value="Genomic_DNA"/>
</dbReference>
<keyword evidence="9" id="KW-1185">Reference proteome</keyword>
<dbReference type="GO" id="GO:0005886">
    <property type="term" value="C:plasma membrane"/>
    <property type="evidence" value="ECO:0007669"/>
    <property type="project" value="UniProtKB-SubCell"/>
</dbReference>
<comment type="subcellular location">
    <subcellularLocation>
        <location evidence="1">Cell membrane</location>
        <topology evidence="1">Multi-pass membrane protein</topology>
    </subcellularLocation>
</comment>
<feature type="transmembrane region" description="Helical" evidence="6">
    <location>
        <begin position="267"/>
        <end position="286"/>
    </location>
</feature>
<feature type="transmembrane region" description="Helical" evidence="6">
    <location>
        <begin position="56"/>
        <end position="78"/>
    </location>
</feature>
<organism evidence="8 9">
    <name type="scientific">Falsiroseomonas bella</name>
    <dbReference type="NCBI Taxonomy" id="2184016"/>
    <lineage>
        <taxon>Bacteria</taxon>
        <taxon>Pseudomonadati</taxon>
        <taxon>Pseudomonadota</taxon>
        <taxon>Alphaproteobacteria</taxon>
        <taxon>Acetobacterales</taxon>
        <taxon>Roseomonadaceae</taxon>
        <taxon>Falsiroseomonas</taxon>
    </lineage>
</organism>
<evidence type="ECO:0000256" key="5">
    <source>
        <dbReference type="ARBA" id="ARBA00023136"/>
    </source>
</evidence>
<gene>
    <name evidence="8" type="ORF">DFH01_26235</name>
</gene>
<feature type="transmembrane region" description="Helical" evidence="6">
    <location>
        <begin position="122"/>
        <end position="141"/>
    </location>
</feature>
<sequence length="302" mass="31939">MILEYLQPDPSLADGLTVVLRALYYVATIGAAGLALFAIGFGHRLEAAEAARLRRWLLGAVAAGLVLSVAALALRVFVLTAGASATDPDVWGAVMRSRIGDAFWLRGGGLLLLGAAATRWRAGPAVAAVGVVLVLFSYAAMGHSVLYRPRQEIAALVVVHLGVVAFWVGSLPPLLWVARRRDTASAAALLRDWSVAATVAVGVMLATGLLLTCYLTVRLDRILDAWHGWALAWKVAAVLCALGLALWNRLRHTPALTRGEDGAGARLAASIRIESVVVLLAFYAAAEMVSVHPADYGHRVQG</sequence>
<dbReference type="AlphaFoldDB" id="A0A317F4P7"/>
<evidence type="ECO:0000256" key="1">
    <source>
        <dbReference type="ARBA" id="ARBA00004651"/>
    </source>
</evidence>
<feature type="transmembrane region" description="Helical" evidence="6">
    <location>
        <begin position="229"/>
        <end position="247"/>
    </location>
</feature>
<evidence type="ECO:0000313" key="8">
    <source>
        <dbReference type="EMBL" id="PWS34130.1"/>
    </source>
</evidence>
<evidence type="ECO:0000256" key="6">
    <source>
        <dbReference type="SAM" id="Phobius"/>
    </source>
</evidence>
<dbReference type="RefSeq" id="WP_109873499.1">
    <property type="nucleotide sequence ID" value="NZ_QGNA01000008.1"/>
</dbReference>
<protein>
    <submittedName>
        <fullName evidence="8">Copper resistance protein</fullName>
    </submittedName>
</protein>
<dbReference type="PANTHER" id="PTHR34820">
    <property type="entry name" value="INNER MEMBRANE PROTEIN YEBZ"/>
    <property type="match status" value="1"/>
</dbReference>
<keyword evidence="3 6" id="KW-0812">Transmembrane</keyword>
<comment type="caution">
    <text evidence="8">The sequence shown here is derived from an EMBL/GenBank/DDBJ whole genome shotgun (WGS) entry which is preliminary data.</text>
</comment>
<evidence type="ECO:0000256" key="2">
    <source>
        <dbReference type="ARBA" id="ARBA00022475"/>
    </source>
</evidence>
<keyword evidence="4 6" id="KW-1133">Transmembrane helix</keyword>
<dbReference type="InterPro" id="IPR008457">
    <property type="entry name" value="Cu-R_CopD_dom"/>
</dbReference>
<dbReference type="InterPro" id="IPR032694">
    <property type="entry name" value="CopC/D"/>
</dbReference>
<evidence type="ECO:0000256" key="3">
    <source>
        <dbReference type="ARBA" id="ARBA00022692"/>
    </source>
</evidence>
<evidence type="ECO:0000259" key="7">
    <source>
        <dbReference type="Pfam" id="PF05425"/>
    </source>
</evidence>
<keyword evidence="5 6" id="KW-0472">Membrane</keyword>
<keyword evidence="2" id="KW-1003">Cell membrane</keyword>
<dbReference type="Proteomes" id="UP000245765">
    <property type="component" value="Unassembled WGS sequence"/>
</dbReference>
<dbReference type="Pfam" id="PF05425">
    <property type="entry name" value="CopD"/>
    <property type="match status" value="1"/>
</dbReference>
<evidence type="ECO:0000256" key="4">
    <source>
        <dbReference type="ARBA" id="ARBA00022989"/>
    </source>
</evidence>
<proteinExistence type="predicted"/>
<reference evidence="9" key="1">
    <citation type="submission" date="2018-05" db="EMBL/GenBank/DDBJ databases">
        <authorList>
            <person name="Du Z."/>
            <person name="Wang X."/>
        </authorList>
    </citation>
    <scope>NUCLEOTIDE SEQUENCE [LARGE SCALE GENOMIC DNA]</scope>
    <source>
        <strain evidence="9">CQN31</strain>
    </source>
</reference>
<dbReference type="GO" id="GO:0006825">
    <property type="term" value="P:copper ion transport"/>
    <property type="evidence" value="ECO:0007669"/>
    <property type="project" value="InterPro"/>
</dbReference>
<feature type="transmembrane region" description="Helical" evidence="6">
    <location>
        <begin position="22"/>
        <end position="44"/>
    </location>
</feature>